<evidence type="ECO:0000313" key="2">
    <source>
        <dbReference type="EMBL" id="MCZ8382806.1"/>
    </source>
</evidence>
<organism evidence="2 3">
    <name type="scientific">Mycobacterium hippophais</name>
    <dbReference type="NCBI Taxonomy" id="3016340"/>
    <lineage>
        <taxon>Bacteria</taxon>
        <taxon>Bacillati</taxon>
        <taxon>Actinomycetota</taxon>
        <taxon>Actinomycetes</taxon>
        <taxon>Mycobacteriales</taxon>
        <taxon>Mycobacteriaceae</taxon>
        <taxon>Mycobacterium</taxon>
    </lineage>
</organism>
<gene>
    <name evidence="2" type="ORF">O6P37_28445</name>
</gene>
<dbReference type="Proteomes" id="UP001142153">
    <property type="component" value="Unassembled WGS sequence"/>
</dbReference>
<feature type="compositionally biased region" description="Basic and acidic residues" evidence="1">
    <location>
        <begin position="18"/>
        <end position="27"/>
    </location>
</feature>
<name>A0ABT4Q246_9MYCO</name>
<accession>A0ABT4Q246</accession>
<sequence>MRDPLDKTTLEMSLPGGDAKESARPDEQGPLSQGRGSDAQGQQEHDLQCSSGAGNEKVELWHLRSGFAFEW</sequence>
<dbReference type="EMBL" id="JAPZPY010000038">
    <property type="protein sequence ID" value="MCZ8382806.1"/>
    <property type="molecule type" value="Genomic_DNA"/>
</dbReference>
<evidence type="ECO:0000313" key="3">
    <source>
        <dbReference type="Proteomes" id="UP001142153"/>
    </source>
</evidence>
<feature type="compositionally biased region" description="Polar residues" evidence="1">
    <location>
        <begin position="30"/>
        <end position="53"/>
    </location>
</feature>
<proteinExistence type="predicted"/>
<keyword evidence="3" id="KW-1185">Reference proteome</keyword>
<feature type="region of interest" description="Disordered" evidence="1">
    <location>
        <begin position="1"/>
        <end position="55"/>
    </location>
</feature>
<evidence type="ECO:0000256" key="1">
    <source>
        <dbReference type="SAM" id="MobiDB-lite"/>
    </source>
</evidence>
<reference evidence="2" key="1">
    <citation type="submission" date="2022-12" db="EMBL/GenBank/DDBJ databases">
        <authorList>
            <person name="Deng Y."/>
            <person name="Zhang Y.-Q."/>
        </authorList>
    </citation>
    <scope>NUCLEOTIDE SEQUENCE</scope>
    <source>
        <strain evidence="2">CPCC 205372</strain>
    </source>
</reference>
<protein>
    <submittedName>
        <fullName evidence="2">Uncharacterized protein</fullName>
    </submittedName>
</protein>
<feature type="non-terminal residue" evidence="2">
    <location>
        <position position="71"/>
    </location>
</feature>
<comment type="caution">
    <text evidence="2">The sequence shown here is derived from an EMBL/GenBank/DDBJ whole genome shotgun (WGS) entry which is preliminary data.</text>
</comment>